<evidence type="ECO:0000313" key="3">
    <source>
        <dbReference type="Proteomes" id="UP000313359"/>
    </source>
</evidence>
<dbReference type="EMBL" id="ML122291">
    <property type="protein sequence ID" value="RPD56029.1"/>
    <property type="molecule type" value="Genomic_DNA"/>
</dbReference>
<dbReference type="Proteomes" id="UP000313359">
    <property type="component" value="Unassembled WGS sequence"/>
</dbReference>
<feature type="compositionally biased region" description="Low complexity" evidence="1">
    <location>
        <begin position="20"/>
        <end position="48"/>
    </location>
</feature>
<reference evidence="2" key="1">
    <citation type="journal article" date="2018" name="Genome Biol. Evol.">
        <title>Genomics and development of Lentinus tigrinus, a white-rot wood-decaying mushroom with dimorphic fruiting bodies.</title>
        <authorList>
            <person name="Wu B."/>
            <person name="Xu Z."/>
            <person name="Knudson A."/>
            <person name="Carlson A."/>
            <person name="Chen N."/>
            <person name="Kovaka S."/>
            <person name="LaButti K."/>
            <person name="Lipzen A."/>
            <person name="Pennachio C."/>
            <person name="Riley R."/>
            <person name="Schakwitz W."/>
            <person name="Umezawa K."/>
            <person name="Ohm R.A."/>
            <person name="Grigoriev I.V."/>
            <person name="Nagy L.G."/>
            <person name="Gibbons J."/>
            <person name="Hibbett D."/>
        </authorList>
    </citation>
    <scope>NUCLEOTIDE SEQUENCE [LARGE SCALE GENOMIC DNA]</scope>
    <source>
        <strain evidence="2">ALCF2SS1-6</strain>
    </source>
</reference>
<feature type="region of interest" description="Disordered" evidence="1">
    <location>
        <begin position="20"/>
        <end position="54"/>
    </location>
</feature>
<feature type="region of interest" description="Disordered" evidence="1">
    <location>
        <begin position="222"/>
        <end position="294"/>
    </location>
</feature>
<organism evidence="2 3">
    <name type="scientific">Lentinus tigrinus ALCF2SS1-6</name>
    <dbReference type="NCBI Taxonomy" id="1328759"/>
    <lineage>
        <taxon>Eukaryota</taxon>
        <taxon>Fungi</taxon>
        <taxon>Dikarya</taxon>
        <taxon>Basidiomycota</taxon>
        <taxon>Agaricomycotina</taxon>
        <taxon>Agaricomycetes</taxon>
        <taxon>Polyporales</taxon>
        <taxon>Polyporaceae</taxon>
        <taxon>Lentinus</taxon>
    </lineage>
</organism>
<evidence type="ECO:0000256" key="1">
    <source>
        <dbReference type="SAM" id="MobiDB-lite"/>
    </source>
</evidence>
<protein>
    <recommendedName>
        <fullName evidence="4">Homeobox domain-containing protein</fullName>
    </recommendedName>
</protein>
<feature type="compositionally biased region" description="Pro residues" evidence="1">
    <location>
        <begin position="184"/>
        <end position="198"/>
    </location>
</feature>
<gene>
    <name evidence="2" type="ORF">L227DRAFT_291847</name>
</gene>
<dbReference type="AlphaFoldDB" id="A0A5C2RYD1"/>
<feature type="compositionally biased region" description="Acidic residues" evidence="1">
    <location>
        <begin position="262"/>
        <end position="287"/>
    </location>
</feature>
<feature type="region of interest" description="Disordered" evidence="1">
    <location>
        <begin position="180"/>
        <end position="209"/>
    </location>
</feature>
<accession>A0A5C2RYD1</accession>
<dbReference type="OrthoDB" id="2799385at2759"/>
<evidence type="ECO:0008006" key="4">
    <source>
        <dbReference type="Google" id="ProtNLM"/>
    </source>
</evidence>
<evidence type="ECO:0000313" key="2">
    <source>
        <dbReference type="EMBL" id="RPD56029.1"/>
    </source>
</evidence>
<sequence>MNHSAPNSGWTVLTAASASASAGPSSSASANLAATSSASNGATASASSRRGRRLPREATEILMGFYNTVSTRPKKDQRIALAEQIARFPGYEDYNEQKVSNYFAYRRNADKTRTARAGPTTSAQILYPSLIRHPDILPAVDACLKDIPEPSPAIAELMATRIGHGAKFGDILAYAQLRREQSGTPPPPPPTAPSPPAPNALHNHQYPSAPGVQIFKSGLRLPPFERSALPPPRSQLPTPASSTSPEPRSPVVANRWGKVEVEADDDEDVKDELYSDDEEVLGTEEGSEQPPEVSMQHRLHDLAGDLQHSLSSLQSCSAPPKTFAELAGWLKQQDTTSSAVLGSISQGAYAPLGLNAAPTSPTMAQ</sequence>
<name>A0A5C2RYD1_9APHY</name>
<keyword evidence="3" id="KW-1185">Reference proteome</keyword>
<proteinExistence type="predicted"/>
<feature type="compositionally biased region" description="Polar residues" evidence="1">
    <location>
        <begin position="235"/>
        <end position="246"/>
    </location>
</feature>